<evidence type="ECO:0000259" key="6">
    <source>
        <dbReference type="Pfam" id="PF00496"/>
    </source>
</evidence>
<proteinExistence type="inferred from homology"/>
<dbReference type="GO" id="GO:0015833">
    <property type="term" value="P:peptide transport"/>
    <property type="evidence" value="ECO:0007669"/>
    <property type="project" value="TreeGrafter"/>
</dbReference>
<dbReference type="SUPFAM" id="SSF53850">
    <property type="entry name" value="Periplasmic binding protein-like II"/>
    <property type="match status" value="1"/>
</dbReference>
<reference evidence="7" key="2">
    <citation type="journal article" date="2021" name="PeerJ">
        <title>Extensive microbial diversity within the chicken gut microbiome revealed by metagenomics and culture.</title>
        <authorList>
            <person name="Gilroy R."/>
            <person name="Ravi A."/>
            <person name="Getino M."/>
            <person name="Pursley I."/>
            <person name="Horton D.L."/>
            <person name="Alikhan N.F."/>
            <person name="Baker D."/>
            <person name="Gharbi K."/>
            <person name="Hall N."/>
            <person name="Watson M."/>
            <person name="Adriaenssens E.M."/>
            <person name="Foster-Nyarko E."/>
            <person name="Jarju S."/>
            <person name="Secka A."/>
            <person name="Antonio M."/>
            <person name="Oren A."/>
            <person name="Chaudhuri R.R."/>
            <person name="La Ragione R."/>
            <person name="Hildebrand F."/>
            <person name="Pallen M.J."/>
        </authorList>
    </citation>
    <scope>NUCLEOTIDE SEQUENCE</scope>
    <source>
        <strain evidence="7">ChiSxjej2B14-8506</strain>
    </source>
</reference>
<feature type="domain" description="Solute-binding protein family 5" evidence="6">
    <location>
        <begin position="72"/>
        <end position="460"/>
    </location>
</feature>
<evidence type="ECO:0000256" key="5">
    <source>
        <dbReference type="SAM" id="SignalP"/>
    </source>
</evidence>
<evidence type="ECO:0000256" key="3">
    <source>
        <dbReference type="ARBA" id="ARBA00022448"/>
    </source>
</evidence>
<name>A0A9D1S4Z0_9FIRM</name>
<dbReference type="Pfam" id="PF00496">
    <property type="entry name" value="SBP_bac_5"/>
    <property type="match status" value="1"/>
</dbReference>
<reference evidence="7" key="1">
    <citation type="submission" date="2020-10" db="EMBL/GenBank/DDBJ databases">
        <authorList>
            <person name="Gilroy R."/>
        </authorList>
    </citation>
    <scope>NUCLEOTIDE SEQUENCE</scope>
    <source>
        <strain evidence="7">ChiSxjej2B14-8506</strain>
    </source>
</reference>
<dbReference type="Proteomes" id="UP000824123">
    <property type="component" value="Unassembled WGS sequence"/>
</dbReference>
<dbReference type="InterPro" id="IPR030678">
    <property type="entry name" value="Peptide/Ni-bd"/>
</dbReference>
<gene>
    <name evidence="7" type="ORF">IAC59_07435</name>
</gene>
<keyword evidence="4 5" id="KW-0732">Signal</keyword>
<dbReference type="Gene3D" id="3.90.76.10">
    <property type="entry name" value="Dipeptide-binding Protein, Domain 1"/>
    <property type="match status" value="1"/>
</dbReference>
<comment type="caution">
    <text evidence="7">The sequence shown here is derived from an EMBL/GenBank/DDBJ whole genome shotgun (WGS) entry which is preliminary data.</text>
</comment>
<dbReference type="GO" id="GO:0043190">
    <property type="term" value="C:ATP-binding cassette (ABC) transporter complex"/>
    <property type="evidence" value="ECO:0007669"/>
    <property type="project" value="InterPro"/>
</dbReference>
<dbReference type="EMBL" id="DVNK01000044">
    <property type="protein sequence ID" value="HIU47076.1"/>
    <property type="molecule type" value="Genomic_DNA"/>
</dbReference>
<dbReference type="PANTHER" id="PTHR30290:SF10">
    <property type="entry name" value="PERIPLASMIC OLIGOPEPTIDE-BINDING PROTEIN-RELATED"/>
    <property type="match status" value="1"/>
</dbReference>
<organism evidence="7 8">
    <name type="scientific">Candidatus Fimadaptatus faecigallinarum</name>
    <dbReference type="NCBI Taxonomy" id="2840814"/>
    <lineage>
        <taxon>Bacteria</taxon>
        <taxon>Bacillati</taxon>
        <taxon>Bacillota</taxon>
        <taxon>Clostridia</taxon>
        <taxon>Eubacteriales</taxon>
        <taxon>Candidatus Fimadaptatus</taxon>
    </lineage>
</organism>
<evidence type="ECO:0000313" key="7">
    <source>
        <dbReference type="EMBL" id="HIU47076.1"/>
    </source>
</evidence>
<evidence type="ECO:0000313" key="8">
    <source>
        <dbReference type="Proteomes" id="UP000824123"/>
    </source>
</evidence>
<dbReference type="InterPro" id="IPR039424">
    <property type="entry name" value="SBP_5"/>
</dbReference>
<feature type="signal peptide" evidence="5">
    <location>
        <begin position="1"/>
        <end position="22"/>
    </location>
</feature>
<dbReference type="CDD" id="cd08504">
    <property type="entry name" value="PBP2_OppA"/>
    <property type="match status" value="1"/>
</dbReference>
<protein>
    <submittedName>
        <fullName evidence="7">Peptide ABC transporter substrate-binding protein</fullName>
    </submittedName>
</protein>
<dbReference type="Gene3D" id="3.10.105.10">
    <property type="entry name" value="Dipeptide-binding Protein, Domain 3"/>
    <property type="match status" value="1"/>
</dbReference>
<feature type="chain" id="PRO_5038517100" evidence="5">
    <location>
        <begin position="23"/>
        <end position="542"/>
    </location>
</feature>
<evidence type="ECO:0000256" key="4">
    <source>
        <dbReference type="ARBA" id="ARBA00022729"/>
    </source>
</evidence>
<keyword evidence="3" id="KW-0813">Transport</keyword>
<dbReference type="PIRSF" id="PIRSF002741">
    <property type="entry name" value="MppA"/>
    <property type="match status" value="1"/>
</dbReference>
<dbReference type="GO" id="GO:0030288">
    <property type="term" value="C:outer membrane-bounded periplasmic space"/>
    <property type="evidence" value="ECO:0007669"/>
    <property type="project" value="TreeGrafter"/>
</dbReference>
<dbReference type="AlphaFoldDB" id="A0A9D1S4Z0"/>
<dbReference type="PANTHER" id="PTHR30290">
    <property type="entry name" value="PERIPLASMIC BINDING COMPONENT OF ABC TRANSPORTER"/>
    <property type="match status" value="1"/>
</dbReference>
<evidence type="ECO:0000256" key="1">
    <source>
        <dbReference type="ARBA" id="ARBA00004196"/>
    </source>
</evidence>
<comment type="subcellular location">
    <subcellularLocation>
        <location evidence="1">Cell envelope</location>
    </subcellularLocation>
</comment>
<dbReference type="Gene3D" id="3.40.190.10">
    <property type="entry name" value="Periplasmic binding protein-like II"/>
    <property type="match status" value="1"/>
</dbReference>
<sequence length="542" mass="59293">MKKLLALVMCLLLVLPVTGAYAEEATGTELTVAVNSQFTTLDPALNTETVNNYAIGHMYAGLFAKDENNNAVNSLCESYTVSEDALTYTFTLRDAVWSDGVEVTANDFVYSYLRALSYGADNAWAVNDLINYVAGAADYNARALEAGAEFDCTVEDASDVGIKAIDDKTLEITLYKPCPFLTKLMCSNVWLPVREDFAPQHESLWAYEGGYPTTGAYTLVECSESEKCVITKSPTYFDADSVLMDNITYLVMPDSSAKDVAYQTGEVDIALDISSETAMSYLGTDNLWLLPQSSNYFLAINSGSTGPDWAKDANVRRALALAIDKDAIIDVLGGPELYPPLNGYVPTGLAGVDGDFRAEADADGYTLTYDPEQAKQLLADAGYDESNPLKITYKYSNNGIHGDVATMLQAMWQAVGIETTFEAVESGVFYDQLDQGQFEIARYGYTATDDAMQFLVLWTTGIQVVAAVDDPEYDKMVDEAGHLTDTTEYYTKLHEIEDYLCEDNVYVIPLFNYSTPVLVQSGVSGYRSLGGRADFSQVVIAE</sequence>
<accession>A0A9D1S4Z0</accession>
<comment type="similarity">
    <text evidence="2">Belongs to the bacterial solute-binding protein 5 family.</text>
</comment>
<dbReference type="GO" id="GO:1904680">
    <property type="term" value="F:peptide transmembrane transporter activity"/>
    <property type="evidence" value="ECO:0007669"/>
    <property type="project" value="TreeGrafter"/>
</dbReference>
<dbReference type="InterPro" id="IPR000914">
    <property type="entry name" value="SBP_5_dom"/>
</dbReference>
<evidence type="ECO:0000256" key="2">
    <source>
        <dbReference type="ARBA" id="ARBA00005695"/>
    </source>
</evidence>